<reference evidence="1 2" key="1">
    <citation type="submission" date="2018-03" db="EMBL/GenBank/DDBJ databases">
        <title>Brevisbacillus phylogenomics.</title>
        <authorList>
            <person name="Dunlap C."/>
        </authorList>
    </citation>
    <scope>NUCLEOTIDE SEQUENCE [LARGE SCALE GENOMIC DNA]</scope>
    <source>
        <strain evidence="1 2">NRRL B-41110</strain>
    </source>
</reference>
<dbReference type="EMBL" id="PXZO01000019">
    <property type="protein sequence ID" value="PSK10687.1"/>
    <property type="molecule type" value="Genomic_DNA"/>
</dbReference>
<name>A0ABX5FQV3_9BACL</name>
<dbReference type="GeneID" id="95750764"/>
<keyword evidence="2" id="KW-1185">Reference proteome</keyword>
<gene>
    <name evidence="1" type="ORF">C7R92_11650</name>
</gene>
<accession>A0ABX5FQV3</accession>
<dbReference type="Proteomes" id="UP000241645">
    <property type="component" value="Unassembled WGS sequence"/>
</dbReference>
<protein>
    <recommendedName>
        <fullName evidence="3">Crystaline entomocidal protoxin</fullName>
    </recommendedName>
</protein>
<proteinExistence type="predicted"/>
<sequence length="688" mass="79250">MKIMEDKLPYHYTAQLYINSEPKNGMPLHEYGDRFLRLYYDRCGIKIDEKDFQELLKAFISLATKEEILPHIYAQKDVDLFEKAKKYYSPLLDILKNAYPVLDGEEIVNQYLSVLKSDFYGCDGKSVVYVRETNVMLIYFILPFIKYDIKTGFPSVESLGESNDHKLDQFKLSGSGEEFCEIFGDFAQTFAFAIPAPWGVAASALLGVIFRAAFGGTSSSSEDISKLIDSSTNEIKNYINQLKKEDIQRDILAFFDSYKKQVNKYKDQELDDATINILKQDVIPHLQQNVSYEHGTLLNDLYQITASEFLDTSSWINREYDSGLQITLINLTAIALTLQLTAHLSVQLASKFRPESTCISLAADTDYQTYTSLWIDSVKTLNQFINGYENPDDDEKNARRFTLDFICELLKQNRPDNNLNNKDYVYLLNNFGKFDLSNYAEKYGWANAVERLILHRQVARLLLLTPVTFYDCTNLKDTPGSEYPSSIKYDEGNEYTDNSVKPPETFMFSDKVWATGCCDQNVHRESHRDQAVTHFVARVEFYKKQFLNETYKNDLANLSSLRKQMELLMSRLPPDSLPNHIVIPEKWEATAEKDTPWKTAVKVRYALCFVSKNGPSVRSEWTTLYDINGRCKPTLKDITIPTSSEIMLRQIWRQFVYPDQGEPTHFGLPKIVKVLDDNSISRWVDDTN</sequence>
<organism evidence="1 2">
    <name type="scientific">Brevibacillus porteri</name>
    <dbReference type="NCBI Taxonomy" id="2126350"/>
    <lineage>
        <taxon>Bacteria</taxon>
        <taxon>Bacillati</taxon>
        <taxon>Bacillota</taxon>
        <taxon>Bacilli</taxon>
        <taxon>Bacillales</taxon>
        <taxon>Paenibacillaceae</taxon>
        <taxon>Brevibacillus</taxon>
    </lineage>
</organism>
<dbReference type="RefSeq" id="WP_106834375.1">
    <property type="nucleotide sequence ID" value="NZ_JARMEW010000022.1"/>
</dbReference>
<evidence type="ECO:0008006" key="3">
    <source>
        <dbReference type="Google" id="ProtNLM"/>
    </source>
</evidence>
<evidence type="ECO:0000313" key="2">
    <source>
        <dbReference type="Proteomes" id="UP000241645"/>
    </source>
</evidence>
<comment type="caution">
    <text evidence="1">The sequence shown here is derived from an EMBL/GenBank/DDBJ whole genome shotgun (WGS) entry which is preliminary data.</text>
</comment>
<evidence type="ECO:0000313" key="1">
    <source>
        <dbReference type="EMBL" id="PSK10687.1"/>
    </source>
</evidence>